<keyword evidence="2 4" id="KW-0378">Hydrolase</keyword>
<dbReference type="Pfam" id="PF00561">
    <property type="entry name" value="Abhydrolase_1"/>
    <property type="match status" value="1"/>
</dbReference>
<evidence type="ECO:0000259" key="3">
    <source>
        <dbReference type="Pfam" id="PF00561"/>
    </source>
</evidence>
<dbReference type="SUPFAM" id="SSF53474">
    <property type="entry name" value="alpha/beta-Hydrolases"/>
    <property type="match status" value="1"/>
</dbReference>
<dbReference type="InterPro" id="IPR000073">
    <property type="entry name" value="AB_hydrolase_1"/>
</dbReference>
<evidence type="ECO:0000256" key="1">
    <source>
        <dbReference type="ARBA" id="ARBA00010088"/>
    </source>
</evidence>
<comment type="caution">
    <text evidence="4">The sequence shown here is derived from an EMBL/GenBank/DDBJ whole genome shotgun (WGS) entry which is preliminary data.</text>
</comment>
<evidence type="ECO:0000256" key="2">
    <source>
        <dbReference type="ARBA" id="ARBA00022801"/>
    </source>
</evidence>
<comment type="similarity">
    <text evidence="1">Belongs to the peptidase S33 family.</text>
</comment>
<dbReference type="Gene3D" id="3.40.50.1820">
    <property type="entry name" value="alpha/beta hydrolase"/>
    <property type="match status" value="1"/>
</dbReference>
<sequence>MTETITIRGKGLYVEIHGPQDAPPLLFLHGGPGGAGSYEFMKGQGDLLSKQVRLIAFDQRGVLRSEALDEHDPLTLQDLIDDCEALRVHFGYERWSVLGHSFGGFLATLYAHRHPQSVEKLVLDCPALDFDLSAKYMLKKSADEFLKLGDEAHAQQAHDLREADLSPKDRFDQMVTLTLALKEHRDKLYWYRPVPNYFGNLLQTSGISSEEWGRTGMHVKKIMQDPLLFTSLLPLLPDLQCPTLLLRGESDSTTCDIQTAAVLRDVKRSEHLLIEEAGHVPAIEQADRFAEVVTEFLLRP</sequence>
<dbReference type="PRINTS" id="PR00793">
    <property type="entry name" value="PROAMNOPTASE"/>
</dbReference>
<name>A0ABS1JEH7_9BACL</name>
<dbReference type="InterPro" id="IPR029058">
    <property type="entry name" value="AB_hydrolase_fold"/>
</dbReference>
<dbReference type="PANTHER" id="PTHR43798">
    <property type="entry name" value="MONOACYLGLYCEROL LIPASE"/>
    <property type="match status" value="1"/>
</dbReference>
<proteinExistence type="inferred from homology"/>
<accession>A0ABS1JEH7</accession>
<dbReference type="GO" id="GO:0016787">
    <property type="term" value="F:hydrolase activity"/>
    <property type="evidence" value="ECO:0007669"/>
    <property type="project" value="UniProtKB-KW"/>
</dbReference>
<dbReference type="InterPro" id="IPR050266">
    <property type="entry name" value="AB_hydrolase_sf"/>
</dbReference>
<dbReference type="Proteomes" id="UP000602284">
    <property type="component" value="Unassembled WGS sequence"/>
</dbReference>
<protein>
    <submittedName>
        <fullName evidence="4">Alpha/beta hydrolase</fullName>
    </submittedName>
</protein>
<evidence type="ECO:0000313" key="4">
    <source>
        <dbReference type="EMBL" id="MBL0388691.1"/>
    </source>
</evidence>
<keyword evidence="5" id="KW-1185">Reference proteome</keyword>
<dbReference type="InterPro" id="IPR002410">
    <property type="entry name" value="Peptidase_S33"/>
</dbReference>
<dbReference type="EMBL" id="JAEQNB010000006">
    <property type="protein sequence ID" value="MBL0388691.1"/>
    <property type="molecule type" value="Genomic_DNA"/>
</dbReference>
<dbReference type="RefSeq" id="WP_201637643.1">
    <property type="nucleotide sequence ID" value="NZ_JAEQNB010000006.1"/>
</dbReference>
<organism evidence="4 5">
    <name type="scientific">Tumebacillus amylolyticus</name>
    <dbReference type="NCBI Taxonomy" id="2801339"/>
    <lineage>
        <taxon>Bacteria</taxon>
        <taxon>Bacillati</taxon>
        <taxon>Bacillota</taxon>
        <taxon>Bacilli</taxon>
        <taxon>Bacillales</taxon>
        <taxon>Alicyclobacillaceae</taxon>
        <taxon>Tumebacillus</taxon>
    </lineage>
</organism>
<dbReference type="PRINTS" id="PR00111">
    <property type="entry name" value="ABHYDROLASE"/>
</dbReference>
<gene>
    <name evidence="4" type="ORF">JJB07_18960</name>
</gene>
<feature type="domain" description="AB hydrolase-1" evidence="3">
    <location>
        <begin position="23"/>
        <end position="284"/>
    </location>
</feature>
<evidence type="ECO:0000313" key="5">
    <source>
        <dbReference type="Proteomes" id="UP000602284"/>
    </source>
</evidence>
<dbReference type="PANTHER" id="PTHR43798:SF33">
    <property type="entry name" value="HYDROLASE, PUTATIVE (AFU_ORTHOLOGUE AFUA_2G14860)-RELATED"/>
    <property type="match status" value="1"/>
</dbReference>
<reference evidence="4 5" key="1">
    <citation type="submission" date="2021-01" db="EMBL/GenBank/DDBJ databases">
        <title>Tumebacillus sp. strain ITR2 16S ribosomal RNA gene Genome sequencing and assembly.</title>
        <authorList>
            <person name="Kang M."/>
        </authorList>
    </citation>
    <scope>NUCLEOTIDE SEQUENCE [LARGE SCALE GENOMIC DNA]</scope>
    <source>
        <strain evidence="4 5">ITR2</strain>
    </source>
</reference>